<protein>
    <submittedName>
        <fullName evidence="2">SAE1-S9-protein</fullName>
    </submittedName>
</protein>
<keyword evidence="3" id="KW-1185">Reference proteome</keyword>
<dbReference type="Pfam" id="PF13966">
    <property type="entry name" value="zf-RVT"/>
    <property type="match status" value="1"/>
</dbReference>
<dbReference type="EMBL" id="SMMG02000002">
    <property type="protein sequence ID" value="KAA3485283.1"/>
    <property type="molecule type" value="Genomic_DNA"/>
</dbReference>
<accession>A0A5B6WV16</accession>
<evidence type="ECO:0000313" key="3">
    <source>
        <dbReference type="Proteomes" id="UP000325315"/>
    </source>
</evidence>
<feature type="domain" description="Reverse transcriptase zinc-binding" evidence="1">
    <location>
        <begin position="4"/>
        <end position="46"/>
    </location>
</feature>
<dbReference type="OrthoDB" id="1938430at2759"/>
<reference evidence="3" key="1">
    <citation type="journal article" date="2019" name="Plant Biotechnol. J.">
        <title>Genome sequencing of the Australian wild diploid species Gossypium australe highlights disease resistance and delayed gland morphogenesis.</title>
        <authorList>
            <person name="Cai Y."/>
            <person name="Cai X."/>
            <person name="Wang Q."/>
            <person name="Wang P."/>
            <person name="Zhang Y."/>
            <person name="Cai C."/>
            <person name="Xu Y."/>
            <person name="Wang K."/>
            <person name="Zhou Z."/>
            <person name="Wang C."/>
            <person name="Geng S."/>
            <person name="Li B."/>
            <person name="Dong Q."/>
            <person name="Hou Y."/>
            <person name="Wang H."/>
            <person name="Ai P."/>
            <person name="Liu Z."/>
            <person name="Yi F."/>
            <person name="Sun M."/>
            <person name="An G."/>
            <person name="Cheng J."/>
            <person name="Zhang Y."/>
            <person name="Shi Q."/>
            <person name="Xie Y."/>
            <person name="Shi X."/>
            <person name="Chang Y."/>
            <person name="Huang F."/>
            <person name="Chen Y."/>
            <person name="Hong S."/>
            <person name="Mi L."/>
            <person name="Sun Q."/>
            <person name="Zhang L."/>
            <person name="Zhou B."/>
            <person name="Peng R."/>
            <person name="Zhang X."/>
            <person name="Liu F."/>
        </authorList>
    </citation>
    <scope>NUCLEOTIDE SEQUENCE [LARGE SCALE GENOMIC DNA]</scope>
    <source>
        <strain evidence="3">cv. PA1801</strain>
    </source>
</reference>
<gene>
    <name evidence="2" type="ORF">EPI10_007288</name>
</gene>
<dbReference type="AlphaFoldDB" id="A0A5B6WV16"/>
<organism evidence="2 3">
    <name type="scientific">Gossypium australe</name>
    <dbReference type="NCBI Taxonomy" id="47621"/>
    <lineage>
        <taxon>Eukaryota</taxon>
        <taxon>Viridiplantae</taxon>
        <taxon>Streptophyta</taxon>
        <taxon>Embryophyta</taxon>
        <taxon>Tracheophyta</taxon>
        <taxon>Spermatophyta</taxon>
        <taxon>Magnoliopsida</taxon>
        <taxon>eudicotyledons</taxon>
        <taxon>Gunneridae</taxon>
        <taxon>Pentapetalae</taxon>
        <taxon>rosids</taxon>
        <taxon>malvids</taxon>
        <taxon>Malvales</taxon>
        <taxon>Malvaceae</taxon>
        <taxon>Malvoideae</taxon>
        <taxon>Gossypium</taxon>
    </lineage>
</organism>
<dbReference type="InterPro" id="IPR026960">
    <property type="entry name" value="RVT-Znf"/>
</dbReference>
<sequence length="78" mass="9059">MEILDRLPTKDRLIRWGMGIENHCLFCHAENETMDHLFAECTFAKKENVMGTNVNMFKCNNRWLPLDECAVAEVADMP</sequence>
<dbReference type="Proteomes" id="UP000325315">
    <property type="component" value="Unassembled WGS sequence"/>
</dbReference>
<proteinExistence type="predicted"/>
<evidence type="ECO:0000259" key="1">
    <source>
        <dbReference type="Pfam" id="PF13966"/>
    </source>
</evidence>
<comment type="caution">
    <text evidence="2">The sequence shown here is derived from an EMBL/GenBank/DDBJ whole genome shotgun (WGS) entry which is preliminary data.</text>
</comment>
<evidence type="ECO:0000313" key="2">
    <source>
        <dbReference type="EMBL" id="KAA3485283.1"/>
    </source>
</evidence>
<name>A0A5B6WV16_9ROSI</name>